<organism evidence="21 22">
    <name type="scientific">Rubus argutus</name>
    <name type="common">Southern blackberry</name>
    <dbReference type="NCBI Taxonomy" id="59490"/>
    <lineage>
        <taxon>Eukaryota</taxon>
        <taxon>Viridiplantae</taxon>
        <taxon>Streptophyta</taxon>
        <taxon>Embryophyta</taxon>
        <taxon>Tracheophyta</taxon>
        <taxon>Spermatophyta</taxon>
        <taxon>Magnoliopsida</taxon>
        <taxon>eudicotyledons</taxon>
        <taxon>Gunneridae</taxon>
        <taxon>Pentapetalae</taxon>
        <taxon>rosids</taxon>
        <taxon>fabids</taxon>
        <taxon>Rosales</taxon>
        <taxon>Rosaceae</taxon>
        <taxon>Rosoideae</taxon>
        <taxon>Rosoideae incertae sedis</taxon>
        <taxon>Rubus</taxon>
    </lineage>
</organism>
<keyword evidence="6 18" id="KW-0349">Heme</keyword>
<name>A0AAW1YJT4_RUBAR</name>
<feature type="disulfide bond" evidence="17">
    <location>
        <begin position="121"/>
        <end position="322"/>
    </location>
</feature>
<feature type="disulfide bond" evidence="17">
    <location>
        <begin position="71"/>
        <end position="76"/>
    </location>
</feature>
<evidence type="ECO:0000256" key="1">
    <source>
        <dbReference type="ARBA" id="ARBA00000189"/>
    </source>
</evidence>
<keyword evidence="5 18" id="KW-0575">Peroxidase</keyword>
<feature type="active site" description="Proton acceptor" evidence="13">
    <location>
        <position position="69"/>
    </location>
</feature>
<dbReference type="Gene3D" id="1.10.420.10">
    <property type="entry name" value="Peroxidase, domain 2"/>
    <property type="match status" value="1"/>
</dbReference>
<feature type="disulfide bond" evidence="17">
    <location>
        <begin position="38"/>
        <end position="115"/>
    </location>
</feature>
<dbReference type="PANTHER" id="PTHR31388">
    <property type="entry name" value="PEROXIDASE 72-RELATED"/>
    <property type="match status" value="1"/>
</dbReference>
<evidence type="ECO:0000256" key="15">
    <source>
        <dbReference type="PIRSR" id="PIRSR600823-3"/>
    </source>
</evidence>
<comment type="similarity">
    <text evidence="18">Belongs to the peroxidase family. Classical plant (class III) peroxidase subfamily.</text>
</comment>
<feature type="binding site" evidence="15">
    <location>
        <position position="88"/>
    </location>
    <ligand>
        <name>Ca(2+)</name>
        <dbReference type="ChEBI" id="CHEBI:29108"/>
        <label>1</label>
    </ligand>
</feature>
<evidence type="ECO:0000256" key="13">
    <source>
        <dbReference type="PIRSR" id="PIRSR600823-1"/>
    </source>
</evidence>
<keyword evidence="8 15" id="KW-0106">Calcium</keyword>
<comment type="caution">
    <text evidence="21">The sequence shown here is derived from an EMBL/GenBank/DDBJ whole genome shotgun (WGS) entry which is preliminary data.</text>
</comment>
<comment type="catalytic activity">
    <reaction evidence="1 18">
        <text>2 a phenolic donor + H2O2 = 2 a phenolic radical donor + 2 H2O</text>
        <dbReference type="Rhea" id="RHEA:56136"/>
        <dbReference type="ChEBI" id="CHEBI:15377"/>
        <dbReference type="ChEBI" id="CHEBI:16240"/>
        <dbReference type="ChEBI" id="CHEBI:139520"/>
        <dbReference type="ChEBI" id="CHEBI:139521"/>
        <dbReference type="EC" id="1.11.1.7"/>
    </reaction>
</comment>
<dbReference type="InterPro" id="IPR000823">
    <property type="entry name" value="Peroxidase_pln"/>
</dbReference>
<dbReference type="GO" id="GO:0140825">
    <property type="term" value="F:lactoperoxidase activity"/>
    <property type="evidence" value="ECO:0007669"/>
    <property type="project" value="UniProtKB-EC"/>
</dbReference>
<dbReference type="FunFam" id="1.10.420.10:FF:000001">
    <property type="entry name" value="Peroxidase"/>
    <property type="match status" value="1"/>
</dbReference>
<evidence type="ECO:0000256" key="2">
    <source>
        <dbReference type="ARBA" id="ARBA00002322"/>
    </source>
</evidence>
<dbReference type="InterPro" id="IPR019793">
    <property type="entry name" value="Peroxidases_heam-ligand_BS"/>
</dbReference>
<dbReference type="PRINTS" id="PR00458">
    <property type="entry name" value="PEROXIDASE"/>
</dbReference>
<comment type="subcellular location">
    <subcellularLocation>
        <location evidence="18">Secreted</location>
    </subcellularLocation>
</comment>
<keyword evidence="22" id="KW-1185">Reference proteome</keyword>
<evidence type="ECO:0000256" key="10">
    <source>
        <dbReference type="ARBA" id="ARBA00023004"/>
    </source>
</evidence>
<keyword evidence="9 18" id="KW-0560">Oxidoreductase</keyword>
<feature type="binding site" evidence="15">
    <location>
        <position position="77"/>
    </location>
    <ligand>
        <name>Ca(2+)</name>
        <dbReference type="ChEBI" id="CHEBI:29108"/>
        <label>1</label>
    </ligand>
</feature>
<dbReference type="InterPro" id="IPR033905">
    <property type="entry name" value="Secretory_peroxidase"/>
</dbReference>
<accession>A0AAW1YJT4</accession>
<dbReference type="GO" id="GO:0046872">
    <property type="term" value="F:metal ion binding"/>
    <property type="evidence" value="ECO:0007669"/>
    <property type="project" value="UniProtKB-UniRule"/>
</dbReference>
<dbReference type="InterPro" id="IPR019794">
    <property type="entry name" value="Peroxidases_AS"/>
</dbReference>
<dbReference type="PROSITE" id="PS00436">
    <property type="entry name" value="PEROXIDASE_2"/>
    <property type="match status" value="1"/>
</dbReference>
<comment type="similarity">
    <text evidence="3">Belongs to the peroxidase family. Ascorbate peroxidase subfamily.</text>
</comment>
<evidence type="ECO:0000256" key="12">
    <source>
        <dbReference type="ARBA" id="ARBA00023180"/>
    </source>
</evidence>
<evidence type="ECO:0000256" key="6">
    <source>
        <dbReference type="ARBA" id="ARBA00022617"/>
    </source>
</evidence>
<feature type="site" description="Transition state stabilizer" evidence="16">
    <location>
        <position position="65"/>
    </location>
</feature>
<keyword evidence="10 15" id="KW-0408">Iron</keyword>
<feature type="binding site" description="axial binding residue" evidence="15">
    <location>
        <position position="193"/>
    </location>
    <ligand>
        <name>heme b</name>
        <dbReference type="ChEBI" id="CHEBI:60344"/>
    </ligand>
    <ligandPart>
        <name>Fe</name>
        <dbReference type="ChEBI" id="CHEBI:18248"/>
    </ligandPart>
</feature>
<evidence type="ECO:0000256" key="18">
    <source>
        <dbReference type="RuleBase" id="RU362060"/>
    </source>
</evidence>
<keyword evidence="18" id="KW-0964">Secreted</keyword>
<dbReference type="SUPFAM" id="SSF48113">
    <property type="entry name" value="Heme-dependent peroxidases"/>
    <property type="match status" value="1"/>
</dbReference>
<dbReference type="FunFam" id="1.10.520.10:FF:000009">
    <property type="entry name" value="Peroxidase"/>
    <property type="match status" value="1"/>
</dbReference>
<dbReference type="PANTHER" id="PTHR31388:SF180">
    <property type="entry name" value="PEROXIDASE"/>
    <property type="match status" value="1"/>
</dbReference>
<evidence type="ECO:0000256" key="3">
    <source>
        <dbReference type="ARBA" id="ARBA00006873"/>
    </source>
</evidence>
<feature type="transmembrane region" description="Helical" evidence="19">
    <location>
        <begin position="12"/>
        <end position="34"/>
    </location>
</feature>
<keyword evidence="19" id="KW-1133">Transmembrane helix</keyword>
<feature type="binding site" evidence="15">
    <location>
        <position position="254"/>
    </location>
    <ligand>
        <name>Ca(2+)</name>
        <dbReference type="ChEBI" id="CHEBI:29108"/>
        <label>2</label>
    </ligand>
</feature>
<comment type="cofactor">
    <cofactor evidence="15 18">
        <name>heme b</name>
        <dbReference type="ChEBI" id="CHEBI:60344"/>
    </cofactor>
    <text evidence="15 18">Binds 1 heme b (iron(II)-protoporphyrin IX) group per subunit.</text>
</comment>
<keyword evidence="18" id="KW-0376">Hydrogen peroxide</keyword>
<keyword evidence="7 15" id="KW-0479">Metal-binding</keyword>
<dbReference type="Pfam" id="PF00141">
    <property type="entry name" value="peroxidase"/>
    <property type="match status" value="1"/>
</dbReference>
<feature type="binding site" evidence="15">
    <location>
        <position position="73"/>
    </location>
    <ligand>
        <name>Ca(2+)</name>
        <dbReference type="ChEBI" id="CHEBI:29108"/>
        <label>1</label>
    </ligand>
</feature>
<evidence type="ECO:0000256" key="16">
    <source>
        <dbReference type="PIRSR" id="PIRSR600823-4"/>
    </source>
</evidence>
<feature type="disulfide bond" evidence="17">
    <location>
        <begin position="200"/>
        <end position="232"/>
    </location>
</feature>
<feature type="binding site" evidence="15">
    <location>
        <position position="75"/>
    </location>
    <ligand>
        <name>Ca(2+)</name>
        <dbReference type="ChEBI" id="CHEBI:29108"/>
        <label>1</label>
    </ligand>
</feature>
<dbReference type="PROSITE" id="PS50873">
    <property type="entry name" value="PEROXIDASE_4"/>
    <property type="match status" value="1"/>
</dbReference>
<feature type="binding site" evidence="14">
    <location>
        <position position="163"/>
    </location>
    <ligand>
        <name>substrate</name>
    </ligand>
</feature>
<keyword evidence="19" id="KW-0472">Membrane</keyword>
<dbReference type="Proteomes" id="UP001457282">
    <property type="component" value="Unassembled WGS sequence"/>
</dbReference>
<dbReference type="InterPro" id="IPR002016">
    <property type="entry name" value="Haem_peroxidase"/>
</dbReference>
<dbReference type="GO" id="GO:0020037">
    <property type="term" value="F:heme binding"/>
    <property type="evidence" value="ECO:0007669"/>
    <property type="project" value="UniProtKB-UniRule"/>
</dbReference>
<evidence type="ECO:0000256" key="8">
    <source>
        <dbReference type="ARBA" id="ARBA00022837"/>
    </source>
</evidence>
<dbReference type="GO" id="GO:0006979">
    <property type="term" value="P:response to oxidative stress"/>
    <property type="evidence" value="ECO:0007669"/>
    <property type="project" value="UniProtKB-UniRule"/>
</dbReference>
<feature type="binding site" evidence="15">
    <location>
        <position position="249"/>
    </location>
    <ligand>
        <name>Ca(2+)</name>
        <dbReference type="ChEBI" id="CHEBI:29108"/>
        <label>2</label>
    </ligand>
</feature>
<protein>
    <recommendedName>
        <fullName evidence="4 18">Peroxidase</fullName>
        <ecNumber evidence="4 18">1.11.1.7</ecNumber>
    </recommendedName>
</protein>
<evidence type="ECO:0000256" key="5">
    <source>
        <dbReference type="ARBA" id="ARBA00022559"/>
    </source>
</evidence>
<gene>
    <name evidence="21" type="ORF">M0R45_004412</name>
</gene>
<dbReference type="PRINTS" id="PR00461">
    <property type="entry name" value="PLPEROXIDASE"/>
</dbReference>
<evidence type="ECO:0000256" key="19">
    <source>
        <dbReference type="SAM" id="Phobius"/>
    </source>
</evidence>
<dbReference type="Gene3D" id="1.10.520.10">
    <property type="match status" value="1"/>
</dbReference>
<dbReference type="GO" id="GO:0005576">
    <property type="term" value="C:extracellular region"/>
    <property type="evidence" value="ECO:0007669"/>
    <property type="project" value="UniProtKB-SubCell"/>
</dbReference>
<evidence type="ECO:0000256" key="7">
    <source>
        <dbReference type="ARBA" id="ARBA00022723"/>
    </source>
</evidence>
<comment type="cofactor">
    <cofactor evidence="15 18">
        <name>Ca(2+)</name>
        <dbReference type="ChEBI" id="CHEBI:29108"/>
    </cofactor>
    <text evidence="15 18">Binds 2 calcium ions per subunit.</text>
</comment>
<evidence type="ECO:0000256" key="9">
    <source>
        <dbReference type="ARBA" id="ARBA00023002"/>
    </source>
</evidence>
<evidence type="ECO:0000313" key="22">
    <source>
        <dbReference type="Proteomes" id="UP001457282"/>
    </source>
</evidence>
<evidence type="ECO:0000259" key="20">
    <source>
        <dbReference type="PROSITE" id="PS50873"/>
    </source>
</evidence>
<proteinExistence type="inferred from homology"/>
<keyword evidence="19" id="KW-0812">Transmembrane</keyword>
<dbReference type="CDD" id="cd00693">
    <property type="entry name" value="secretory_peroxidase"/>
    <property type="match status" value="1"/>
</dbReference>
<feature type="binding site" evidence="15">
    <location>
        <position position="246"/>
    </location>
    <ligand>
        <name>Ca(2+)</name>
        <dbReference type="ChEBI" id="CHEBI:29108"/>
        <label>2</label>
    </ligand>
</feature>
<comment type="function">
    <text evidence="2">Removal of H(2)O(2), oxidation of toxic reductants, biosynthesis and degradation of lignin, suberization, auxin catabolism, response to environmental stresses such as wounding, pathogen attack and oxidative stress. These functions might be dependent on each isozyme/isoform in each plant tissue.</text>
</comment>
<keyword evidence="11 17" id="KW-1015">Disulfide bond</keyword>
<evidence type="ECO:0000313" key="21">
    <source>
        <dbReference type="EMBL" id="KAK9948853.1"/>
    </source>
</evidence>
<feature type="binding site" evidence="15">
    <location>
        <position position="70"/>
    </location>
    <ligand>
        <name>Ca(2+)</name>
        <dbReference type="ChEBI" id="CHEBI:29108"/>
        <label>1</label>
    </ligand>
</feature>
<dbReference type="EMBL" id="JBEDUW010000001">
    <property type="protein sequence ID" value="KAK9948853.1"/>
    <property type="molecule type" value="Genomic_DNA"/>
</dbReference>
<dbReference type="InterPro" id="IPR010255">
    <property type="entry name" value="Haem_peroxidase_sf"/>
</dbReference>
<evidence type="ECO:0000256" key="11">
    <source>
        <dbReference type="ARBA" id="ARBA00023157"/>
    </source>
</evidence>
<evidence type="ECO:0000256" key="4">
    <source>
        <dbReference type="ARBA" id="ARBA00012313"/>
    </source>
</evidence>
<dbReference type="AlphaFoldDB" id="A0AAW1YJT4"/>
<keyword evidence="12" id="KW-0325">Glycoprotein</keyword>
<reference evidence="21 22" key="1">
    <citation type="journal article" date="2023" name="G3 (Bethesda)">
        <title>A chromosome-length genome assembly and annotation of blackberry (Rubus argutus, cv. 'Hillquist').</title>
        <authorList>
            <person name="Bruna T."/>
            <person name="Aryal R."/>
            <person name="Dudchenko O."/>
            <person name="Sargent D.J."/>
            <person name="Mead D."/>
            <person name="Buti M."/>
            <person name="Cavallini A."/>
            <person name="Hytonen T."/>
            <person name="Andres J."/>
            <person name="Pham M."/>
            <person name="Weisz D."/>
            <person name="Mascagni F."/>
            <person name="Usai G."/>
            <person name="Natali L."/>
            <person name="Bassil N."/>
            <person name="Fernandez G.E."/>
            <person name="Lomsadze A."/>
            <person name="Armour M."/>
            <person name="Olukolu B."/>
            <person name="Poorten T."/>
            <person name="Britton C."/>
            <person name="Davik J."/>
            <person name="Ashrafi H."/>
            <person name="Aiden E.L."/>
            <person name="Borodovsky M."/>
            <person name="Worthington M."/>
        </authorList>
    </citation>
    <scope>NUCLEOTIDE SEQUENCE [LARGE SCALE GENOMIC DNA]</scope>
    <source>
        <strain evidence="21">PI 553951</strain>
    </source>
</reference>
<feature type="domain" description="Plant heme peroxidase family profile" evidence="20">
    <location>
        <begin position="28"/>
        <end position="326"/>
    </location>
</feature>
<dbReference type="EC" id="1.11.1.7" evidence="4 18"/>
<dbReference type="GO" id="GO:0042744">
    <property type="term" value="P:hydrogen peroxide catabolic process"/>
    <property type="evidence" value="ECO:0007669"/>
    <property type="project" value="UniProtKB-KW"/>
</dbReference>
<evidence type="ECO:0000256" key="17">
    <source>
        <dbReference type="PIRSR" id="PIRSR600823-5"/>
    </source>
</evidence>
<sequence>MEHTSSYKLFYVTWFCLLFLSPFLVSSLLSYNYYARRCPNMIRIVRRGVWYAIQDDASIAASLLRLHFHDCFVNGCDASVLLDDTSGEKNAFPNKDSARGYEVIDHIKSELEEACPYTVSCTDILTLAAAAAVDFSGGPYWPVELGRRDGFSASEDAANKQLPSPFEPLKDIIAKFTEKGLDLKDVVVLSGAHTIGFAQCFTFKPRLFNFSGSGKPDPTLDSSLLTNLQRVCPNQADSDTKLAPLDPVTSTKFDNVYFKLLVSNAGLLQSDQALMRDDRTASMVISYSRSLSLFNNDFAESMDKLARIGVLTAPKGEIRENCRKSNRVGFAKKTGNRAATKKTLN</sequence>
<dbReference type="PROSITE" id="PS00435">
    <property type="entry name" value="PEROXIDASE_1"/>
    <property type="match status" value="1"/>
</dbReference>
<feature type="binding site" evidence="15">
    <location>
        <position position="79"/>
    </location>
    <ligand>
        <name>Ca(2+)</name>
        <dbReference type="ChEBI" id="CHEBI:29108"/>
        <label>1</label>
    </ligand>
</feature>
<feature type="binding site" evidence="15">
    <location>
        <position position="194"/>
    </location>
    <ligand>
        <name>Ca(2+)</name>
        <dbReference type="ChEBI" id="CHEBI:29108"/>
        <label>2</label>
    </ligand>
</feature>
<evidence type="ECO:0000256" key="14">
    <source>
        <dbReference type="PIRSR" id="PIRSR600823-2"/>
    </source>
</evidence>